<dbReference type="PANTHER" id="PTHR33567">
    <property type="entry name" value="CHROMATE ION TRANSPORTER (EUROFUNG)"/>
    <property type="match status" value="1"/>
</dbReference>
<evidence type="ECO:0000256" key="4">
    <source>
        <dbReference type="ARBA" id="ARBA00022692"/>
    </source>
</evidence>
<proteinExistence type="inferred from homology"/>
<dbReference type="STRING" id="1173027.Mic7113_2114"/>
<dbReference type="Proteomes" id="UP000010471">
    <property type="component" value="Chromosome"/>
</dbReference>
<evidence type="ECO:0000313" key="9">
    <source>
        <dbReference type="Proteomes" id="UP000010471"/>
    </source>
</evidence>
<sequence length="405" mass="42917">MNQSVSVRLRELAKLFLKLGVIGFGGPAAHIAMMENEVVKRRQWLTREHFLDLIGATNLIPGPNSTEMAIHLGYIYAGWLGLIVSGVCFILPAVLITAGLAWFYVTYGTLPQVASLLYGIKPAVLGIILDALWRLGKKAIKTRKLLLIALGVVLLLGLLRLNEVMALVIGGILGMVWLCTDDQDNLPKDQANLLMAGLTTGATLTAKAAAGTSLVTASAVNAPLWQLGLFFLKVGSVLFGSGYVLVAYLQGGLVQEYGWLTQQQLLDAIAIGQFTPGPVLSTATFIGYTIAGIPGAIVATVGIFFPSFIFVAALNPLIPRLRASKWTSAFIDSVNASAVALMGVVTLQLGVTTLTVLKFPFIDVLAVAIAIISAVLAIRFQFNAAWLVLGAAVIGWGASLLGYSP</sequence>
<dbReference type="PANTHER" id="PTHR33567:SF3">
    <property type="entry name" value="CHROMATE ION TRANSPORTER (EUROFUNG)"/>
    <property type="match status" value="1"/>
</dbReference>
<evidence type="ECO:0000256" key="7">
    <source>
        <dbReference type="SAM" id="Phobius"/>
    </source>
</evidence>
<dbReference type="RefSeq" id="WP_015182083.1">
    <property type="nucleotide sequence ID" value="NC_019738.1"/>
</dbReference>
<evidence type="ECO:0000256" key="5">
    <source>
        <dbReference type="ARBA" id="ARBA00022989"/>
    </source>
</evidence>
<dbReference type="HOGENOM" id="CLU_018106_0_0_3"/>
<dbReference type="OrthoDB" id="9788907at2"/>
<feature type="transmembrane region" description="Helical" evidence="7">
    <location>
        <begin position="116"/>
        <end position="133"/>
    </location>
</feature>
<evidence type="ECO:0000256" key="1">
    <source>
        <dbReference type="ARBA" id="ARBA00004651"/>
    </source>
</evidence>
<keyword evidence="9" id="KW-1185">Reference proteome</keyword>
<dbReference type="InterPro" id="IPR014047">
    <property type="entry name" value="Chr_Tranpt_l_chain"/>
</dbReference>
<feature type="transmembrane region" description="Helical" evidence="7">
    <location>
        <begin position="359"/>
        <end position="378"/>
    </location>
</feature>
<feature type="transmembrane region" description="Helical" evidence="7">
    <location>
        <begin position="74"/>
        <end position="104"/>
    </location>
</feature>
<organism evidence="8 9">
    <name type="scientific">Allocoleopsis franciscana PCC 7113</name>
    <dbReference type="NCBI Taxonomy" id="1173027"/>
    <lineage>
        <taxon>Bacteria</taxon>
        <taxon>Bacillati</taxon>
        <taxon>Cyanobacteriota</taxon>
        <taxon>Cyanophyceae</taxon>
        <taxon>Coleofasciculales</taxon>
        <taxon>Coleofasciculaceae</taxon>
        <taxon>Allocoleopsis</taxon>
        <taxon>Allocoleopsis franciscana</taxon>
    </lineage>
</organism>
<dbReference type="Pfam" id="PF02417">
    <property type="entry name" value="Chromate_transp"/>
    <property type="match status" value="2"/>
</dbReference>
<dbReference type="AlphaFoldDB" id="K9WDP8"/>
<dbReference type="InterPro" id="IPR003370">
    <property type="entry name" value="Chromate_transpt"/>
</dbReference>
<dbReference type="NCBIfam" id="TIGR00937">
    <property type="entry name" value="2A51"/>
    <property type="match status" value="1"/>
</dbReference>
<feature type="transmembrane region" description="Helical" evidence="7">
    <location>
        <begin position="227"/>
        <end position="249"/>
    </location>
</feature>
<keyword evidence="4 7" id="KW-0812">Transmembrane</keyword>
<comment type="similarity">
    <text evidence="2">Belongs to the chromate ion transporter (CHR) (TC 2.A.51) family.</text>
</comment>
<evidence type="ECO:0000256" key="3">
    <source>
        <dbReference type="ARBA" id="ARBA00022475"/>
    </source>
</evidence>
<feature type="transmembrane region" description="Helical" evidence="7">
    <location>
        <begin position="145"/>
        <end position="173"/>
    </location>
</feature>
<keyword evidence="5 7" id="KW-1133">Transmembrane helix</keyword>
<dbReference type="eggNOG" id="COG2059">
    <property type="taxonomic scope" value="Bacteria"/>
</dbReference>
<feature type="transmembrane region" description="Helical" evidence="7">
    <location>
        <begin position="326"/>
        <end position="347"/>
    </location>
</feature>
<feature type="transmembrane region" description="Helical" evidence="7">
    <location>
        <begin position="285"/>
        <end position="314"/>
    </location>
</feature>
<comment type="subcellular location">
    <subcellularLocation>
        <location evidence="1">Cell membrane</location>
        <topology evidence="1">Multi-pass membrane protein</topology>
    </subcellularLocation>
</comment>
<gene>
    <name evidence="8" type="ORF">Mic7113_2114</name>
</gene>
<dbReference type="EMBL" id="CP003630">
    <property type="protein sequence ID" value="AFZ17931.1"/>
    <property type="molecule type" value="Genomic_DNA"/>
</dbReference>
<dbReference type="GO" id="GO:0015109">
    <property type="term" value="F:chromate transmembrane transporter activity"/>
    <property type="evidence" value="ECO:0007669"/>
    <property type="project" value="InterPro"/>
</dbReference>
<reference evidence="8 9" key="1">
    <citation type="submission" date="2012-06" db="EMBL/GenBank/DDBJ databases">
        <title>Finished chromosome of genome of Microcoleus sp. PCC 7113.</title>
        <authorList>
            <consortium name="US DOE Joint Genome Institute"/>
            <person name="Gugger M."/>
            <person name="Coursin T."/>
            <person name="Rippka R."/>
            <person name="Tandeau De Marsac N."/>
            <person name="Huntemann M."/>
            <person name="Wei C.-L."/>
            <person name="Han J."/>
            <person name="Detter J.C."/>
            <person name="Han C."/>
            <person name="Tapia R."/>
            <person name="Chen A."/>
            <person name="Kyrpides N."/>
            <person name="Mavromatis K."/>
            <person name="Markowitz V."/>
            <person name="Szeto E."/>
            <person name="Ivanova N."/>
            <person name="Pagani I."/>
            <person name="Pati A."/>
            <person name="Goodwin L."/>
            <person name="Nordberg H.P."/>
            <person name="Cantor M.N."/>
            <person name="Hua S.X."/>
            <person name="Woyke T."/>
            <person name="Kerfeld C.A."/>
        </authorList>
    </citation>
    <scope>NUCLEOTIDE SEQUENCE [LARGE SCALE GENOMIC DNA]</scope>
    <source>
        <strain evidence="8 9">PCC 7113</strain>
    </source>
</reference>
<evidence type="ECO:0000256" key="6">
    <source>
        <dbReference type="ARBA" id="ARBA00023136"/>
    </source>
</evidence>
<name>K9WDP8_9CYAN</name>
<feature type="transmembrane region" description="Helical" evidence="7">
    <location>
        <begin position="193"/>
        <end position="215"/>
    </location>
</feature>
<keyword evidence="6 7" id="KW-0472">Membrane</keyword>
<evidence type="ECO:0000313" key="8">
    <source>
        <dbReference type="EMBL" id="AFZ17931.1"/>
    </source>
</evidence>
<dbReference type="PATRIC" id="fig|1173027.3.peg.2311"/>
<keyword evidence="3" id="KW-1003">Cell membrane</keyword>
<accession>K9WDP8</accession>
<dbReference type="GO" id="GO:0005886">
    <property type="term" value="C:plasma membrane"/>
    <property type="evidence" value="ECO:0007669"/>
    <property type="project" value="UniProtKB-SubCell"/>
</dbReference>
<protein>
    <submittedName>
        <fullName evidence="8">Chromate transporter, chromate ion transporter family</fullName>
    </submittedName>
</protein>
<dbReference type="KEGG" id="mic:Mic7113_2114"/>
<dbReference type="PIRSF" id="PIRSF004810">
    <property type="entry name" value="ChrA"/>
    <property type="match status" value="1"/>
</dbReference>
<feature type="transmembrane region" description="Helical" evidence="7">
    <location>
        <begin position="385"/>
        <end position="403"/>
    </location>
</feature>
<evidence type="ECO:0000256" key="2">
    <source>
        <dbReference type="ARBA" id="ARBA00005262"/>
    </source>
</evidence>